<evidence type="ECO:0000259" key="2">
    <source>
        <dbReference type="Pfam" id="PF07331"/>
    </source>
</evidence>
<keyword evidence="1" id="KW-1133">Transmembrane helix</keyword>
<keyword evidence="1" id="KW-0472">Membrane</keyword>
<geneLocation type="plasmid" evidence="3">
    <name>pJF-587</name>
</geneLocation>
<feature type="domain" description="DUF1468" evidence="2">
    <location>
        <begin position="11"/>
        <end position="142"/>
    </location>
</feature>
<evidence type="ECO:0000256" key="1">
    <source>
        <dbReference type="SAM" id="Phobius"/>
    </source>
</evidence>
<name>A0A217EU26_ENTAS</name>
<sequence length="147" mass="15960">MKSKKREWASSVVIFSIAIITLYGGLSYPRGTLENMGPGFFPLIIGGSMVVISIIMVAVPISQDKIEKVSTQELRAFFFLVGGFLAFVILGIYCGLVPATFSIVFISALGDKNNSPLSALILSLASVIAMLLFAFALQIQLPFFREM</sequence>
<feature type="transmembrane region" description="Helical" evidence="1">
    <location>
        <begin position="40"/>
        <end position="62"/>
    </location>
</feature>
<accession>A0A217EU26</accession>
<feature type="transmembrane region" description="Helical" evidence="1">
    <location>
        <begin position="117"/>
        <end position="137"/>
    </location>
</feature>
<keyword evidence="3" id="KW-0614">Plasmid</keyword>
<dbReference type="RefSeq" id="WP_127728944.1">
    <property type="nucleotide sequence ID" value="NZ_CP074155.1"/>
</dbReference>
<reference evidence="3" key="1">
    <citation type="journal article" date="2017" name="J. Antimicrob. Chemother.">
        <title>FRI-2 carbapenemase-producing Enterobacter cloacae complex in the UK.</title>
        <authorList>
            <person name="Meunier D."/>
            <person name="Findlay J."/>
            <person name="Doumith M."/>
            <person name="Godoy D."/>
            <person name="Perry C."/>
            <person name="Pike R."/>
            <person name="Gronthoud F."/>
            <person name="Shryane T."/>
            <person name="Poirel L."/>
            <person name="Welfare W."/>
            <person name="Woodford N."/>
            <person name="Hopkins K.L."/>
        </authorList>
    </citation>
    <scope>NUCLEOTIDE SEQUENCE</scope>
    <source>
        <strain evidence="3">H162620587</strain>
        <plasmid evidence="3">pJF-587</plasmid>
    </source>
</reference>
<evidence type="ECO:0000313" key="3">
    <source>
        <dbReference type="EMBL" id="AQZ19807.1"/>
    </source>
</evidence>
<proteinExistence type="predicted"/>
<keyword evidence="1" id="KW-0812">Transmembrane</keyword>
<dbReference type="Pfam" id="PF07331">
    <property type="entry name" value="TctB"/>
    <property type="match status" value="1"/>
</dbReference>
<dbReference type="InterPro" id="IPR009936">
    <property type="entry name" value="DUF1468"/>
</dbReference>
<protein>
    <recommendedName>
        <fullName evidence="2">DUF1468 domain-containing protein</fullName>
    </recommendedName>
</protein>
<feature type="transmembrane region" description="Helical" evidence="1">
    <location>
        <begin position="74"/>
        <end position="105"/>
    </location>
</feature>
<dbReference type="EMBL" id="KX912253">
    <property type="protein sequence ID" value="AQZ19807.1"/>
    <property type="molecule type" value="Genomic_DNA"/>
</dbReference>
<feature type="transmembrane region" description="Helical" evidence="1">
    <location>
        <begin position="12"/>
        <end position="28"/>
    </location>
</feature>
<organism evidence="3">
    <name type="scientific">Enterobacter asburiae</name>
    <dbReference type="NCBI Taxonomy" id="61645"/>
    <lineage>
        <taxon>Bacteria</taxon>
        <taxon>Pseudomonadati</taxon>
        <taxon>Pseudomonadota</taxon>
        <taxon>Gammaproteobacteria</taxon>
        <taxon>Enterobacterales</taxon>
        <taxon>Enterobacteriaceae</taxon>
        <taxon>Enterobacter</taxon>
        <taxon>Enterobacter cloacae complex</taxon>
    </lineage>
</organism>
<dbReference type="AlphaFoldDB" id="A0A217EU26"/>